<sequence>ITRNHYASTSPFLPSTDPRESKRNIEKRKGGIIQEAYQWVLKHEGFKGIQRDDRCRLLWIRGDADKGKTMLVCGIIDELLKQPNHYSFSFCQNMDSQSNHAIAVLEGLARGLVQRHPNLSHYFEISHGYPVDQLPEGLSGFRELEGWFANMLRDLILRNCHLVIDALDECIKERLMCVSSVATLNLQKEEGYIDQAIREFVHRKLLPMLLF</sequence>
<comment type="caution">
    <text evidence="4">The sequence shown here is derived from an EMBL/GenBank/DDBJ whole genome shotgun (WGS) entry which is preliminary data.</text>
</comment>
<dbReference type="Gene3D" id="3.40.50.300">
    <property type="entry name" value="P-loop containing nucleotide triphosphate hydrolases"/>
    <property type="match status" value="1"/>
</dbReference>
<evidence type="ECO:0000259" key="3">
    <source>
        <dbReference type="Pfam" id="PF24883"/>
    </source>
</evidence>
<dbReference type="InterPro" id="IPR027417">
    <property type="entry name" value="P-loop_NTPase"/>
</dbReference>
<reference evidence="4" key="2">
    <citation type="submission" date="2020-03" db="EMBL/GenBank/DDBJ databases">
        <authorList>
            <person name="Fu F.-F."/>
            <person name="Chen J."/>
        </authorList>
    </citation>
    <scope>NUCLEOTIDE SEQUENCE</scope>
    <source>
        <strain evidence="4">Lc1</strain>
    </source>
</reference>
<dbReference type="RefSeq" id="XP_045264990.1">
    <property type="nucleotide sequence ID" value="XM_045415176.1"/>
</dbReference>
<feature type="compositionally biased region" description="Polar residues" evidence="2">
    <location>
        <begin position="1"/>
        <end position="13"/>
    </location>
</feature>
<protein>
    <submittedName>
        <fullName evidence="4">Vegetative incompatibility protein HET-E-1</fullName>
    </submittedName>
</protein>
<name>A0A8H4CL81_COLGL</name>
<evidence type="ECO:0000256" key="1">
    <source>
        <dbReference type="ARBA" id="ARBA00022737"/>
    </source>
</evidence>
<dbReference type="PANTHER" id="PTHR10039">
    <property type="entry name" value="AMELOGENIN"/>
    <property type="match status" value="1"/>
</dbReference>
<dbReference type="Pfam" id="PF24883">
    <property type="entry name" value="NPHP3_N"/>
    <property type="match status" value="1"/>
</dbReference>
<reference evidence="4" key="1">
    <citation type="journal article" date="2020" name="Phytopathology">
        <title>Genome sequence and comparative analysis of Colletotrichum gloeosporioides isolated from Liriodendron leaves.</title>
        <authorList>
            <person name="Fu F.F."/>
            <person name="Hao Z."/>
            <person name="Wang P."/>
            <person name="Lu Y."/>
            <person name="Xue L.J."/>
            <person name="Wei G."/>
            <person name="Tian Y."/>
            <person name="Baishi H."/>
            <person name="Xu H."/>
            <person name="Shi J."/>
            <person name="Cheng T."/>
            <person name="Wang G."/>
            <person name="Yi Y."/>
            <person name="Chen J."/>
        </authorList>
    </citation>
    <scope>NUCLEOTIDE SEQUENCE</scope>
    <source>
        <strain evidence="4">Lc1</strain>
    </source>
</reference>
<dbReference type="Proteomes" id="UP000613401">
    <property type="component" value="Unassembled WGS sequence"/>
</dbReference>
<evidence type="ECO:0000313" key="4">
    <source>
        <dbReference type="EMBL" id="KAF3805831.1"/>
    </source>
</evidence>
<evidence type="ECO:0000313" key="5">
    <source>
        <dbReference type="Proteomes" id="UP000613401"/>
    </source>
</evidence>
<keyword evidence="1" id="KW-0677">Repeat</keyword>
<feature type="domain" description="Nephrocystin 3-like N-terminal" evidence="3">
    <location>
        <begin position="37"/>
        <end position="175"/>
    </location>
</feature>
<proteinExistence type="predicted"/>
<keyword evidence="5" id="KW-1185">Reference proteome</keyword>
<evidence type="ECO:0000256" key="2">
    <source>
        <dbReference type="SAM" id="MobiDB-lite"/>
    </source>
</evidence>
<dbReference type="EMBL" id="WVTB01000039">
    <property type="protein sequence ID" value="KAF3805831.1"/>
    <property type="molecule type" value="Genomic_DNA"/>
</dbReference>
<dbReference type="AlphaFoldDB" id="A0A8H4CL81"/>
<feature type="region of interest" description="Disordered" evidence="2">
    <location>
        <begin position="1"/>
        <end position="24"/>
    </location>
</feature>
<organism evidence="4 5">
    <name type="scientific">Colletotrichum gloeosporioides</name>
    <name type="common">Anthracnose fungus</name>
    <name type="synonym">Glomerella cingulata</name>
    <dbReference type="NCBI Taxonomy" id="474922"/>
    <lineage>
        <taxon>Eukaryota</taxon>
        <taxon>Fungi</taxon>
        <taxon>Dikarya</taxon>
        <taxon>Ascomycota</taxon>
        <taxon>Pezizomycotina</taxon>
        <taxon>Sordariomycetes</taxon>
        <taxon>Hypocreomycetidae</taxon>
        <taxon>Glomerellales</taxon>
        <taxon>Glomerellaceae</taxon>
        <taxon>Colletotrichum</taxon>
        <taxon>Colletotrichum gloeosporioides species complex</taxon>
    </lineage>
</organism>
<gene>
    <name evidence="4" type="ORF">GCG54_00015384</name>
</gene>
<accession>A0A8H4CL81</accession>
<dbReference type="GeneID" id="69022488"/>
<dbReference type="InterPro" id="IPR056884">
    <property type="entry name" value="NPHP3-like_N"/>
</dbReference>
<dbReference type="PANTHER" id="PTHR10039:SF14">
    <property type="entry name" value="NACHT DOMAIN-CONTAINING PROTEIN"/>
    <property type="match status" value="1"/>
</dbReference>
<feature type="non-terminal residue" evidence="4">
    <location>
        <position position="1"/>
    </location>
</feature>